<dbReference type="AlphaFoldDB" id="F6FI21"/>
<accession>F6FI21</accession>
<evidence type="ECO:0000313" key="1">
    <source>
        <dbReference type="EMBL" id="AEG72869.1"/>
    </source>
</evidence>
<dbReference type="BioCyc" id="MHAE859194:G1GR7-588-MONOMER"/>
<reference key="2">
    <citation type="submission" date="2011-05" db="EMBL/GenBank/DDBJ databases">
        <title>The Genome of Mycoplasma haemofelis Strain Ohio2, a pathogenic hemoplasma of the cat.</title>
        <authorList>
            <person name="Santos A.P."/>
            <person name="Guimaraes A.M.S."/>
            <person name="SanMiguel P.J."/>
            <person name="Martin S.W."/>
            <person name="Messick J.B."/>
        </authorList>
    </citation>
    <scope>NUCLEOTIDE SEQUENCE</scope>
    <source>
        <strain>Ohio2</strain>
    </source>
</reference>
<dbReference type="Proteomes" id="UP000007952">
    <property type="component" value="Chromosome"/>
</dbReference>
<name>F6FI21_MYCHI</name>
<proteinExistence type="predicted"/>
<evidence type="ECO:0000313" key="2">
    <source>
        <dbReference type="Proteomes" id="UP000007952"/>
    </source>
</evidence>
<dbReference type="EMBL" id="CP002808">
    <property type="protein sequence ID" value="AEG72869.1"/>
    <property type="molecule type" value="Genomic_DNA"/>
</dbReference>
<protein>
    <submittedName>
        <fullName evidence="1">Uncharacterized protein</fullName>
    </submittedName>
</protein>
<organism evidence="1 2">
    <name type="scientific">Mycoplasma haemofelis (strain Ohio2)</name>
    <dbReference type="NCBI Taxonomy" id="859194"/>
    <lineage>
        <taxon>Bacteria</taxon>
        <taxon>Bacillati</taxon>
        <taxon>Mycoplasmatota</taxon>
        <taxon>Mollicutes</taxon>
        <taxon>Mycoplasmataceae</taxon>
        <taxon>Mycoplasma</taxon>
    </lineage>
</organism>
<gene>
    <name evidence="1" type="ordered locus">MHF_0597</name>
</gene>
<sequence length="204" mass="23392">MSSSIAKSITTSAAVAVVSGVGFKSVESIFKYPTNKDHLESQGYKSLFEVKRNQFTRWKERFLRHKEELMKMIPEIHSNSSNNEGDYFLKKWCYQNIYKGHSSSNKTIFNQIKSFCTIDIKSFLLEGENVQTIDDVQENKEKVFKQQQASIIKAGILKQGSGFSDLLTWCKSVLFETYHPVTMKIINNAKEFCLAPEPSLMRAH</sequence>
<dbReference type="STRING" id="859194.MHF_0597"/>
<dbReference type="KEGG" id="mhf:MHF_0597"/>
<reference evidence="1 2" key="1">
    <citation type="journal article" date="2011" name="J. Bacteriol.">
        <title>Complete genome sequences of two hemotropic Mycoplasmas, Mycoplasma haemofelis strain Ohio2 and Mycoplasma suis strain Illinois.</title>
        <authorList>
            <person name="Messick J.B."/>
            <person name="Santos A.P."/>
            <person name="Guimaraes A.M."/>
        </authorList>
    </citation>
    <scope>NUCLEOTIDE SEQUENCE [LARGE SCALE GENOMIC DNA]</scope>
    <source>
        <strain evidence="1 2">Ohio2</strain>
    </source>
</reference>
<dbReference type="HOGENOM" id="CLU_1364955_0_0_14"/>